<feature type="transmembrane region" description="Helical" evidence="1">
    <location>
        <begin position="94"/>
        <end position="115"/>
    </location>
</feature>
<organism evidence="2 3">
    <name type="scientific">Formicincola oecophyllae</name>
    <dbReference type="NCBI Taxonomy" id="2558361"/>
    <lineage>
        <taxon>Bacteria</taxon>
        <taxon>Pseudomonadati</taxon>
        <taxon>Pseudomonadota</taxon>
        <taxon>Alphaproteobacteria</taxon>
        <taxon>Acetobacterales</taxon>
        <taxon>Acetobacteraceae</taxon>
        <taxon>Formicincola</taxon>
    </lineage>
</organism>
<reference evidence="2 3" key="1">
    <citation type="submission" date="2019-03" db="EMBL/GenBank/DDBJ databases">
        <title>The complete genome sequence of Swingsia_sp. F3b2 LMG30590(T).</title>
        <authorList>
            <person name="Chua K.-O."/>
            <person name="Chan K.-G."/>
            <person name="See-Too W.-S."/>
        </authorList>
    </citation>
    <scope>NUCLEOTIDE SEQUENCE [LARGE SCALE GENOMIC DNA]</scope>
    <source>
        <strain evidence="2 3">F3b2</strain>
    </source>
</reference>
<feature type="transmembrane region" description="Helical" evidence="1">
    <location>
        <begin position="364"/>
        <end position="384"/>
    </location>
</feature>
<proteinExistence type="predicted"/>
<feature type="transmembrane region" description="Helical" evidence="1">
    <location>
        <begin position="337"/>
        <end position="357"/>
    </location>
</feature>
<keyword evidence="1" id="KW-0472">Membrane</keyword>
<feature type="transmembrane region" description="Helical" evidence="1">
    <location>
        <begin position="199"/>
        <end position="215"/>
    </location>
</feature>
<keyword evidence="1" id="KW-0812">Transmembrane</keyword>
<keyword evidence="3" id="KW-1185">Reference proteome</keyword>
<protein>
    <recommendedName>
        <fullName evidence="4">Glycosyltransferase RgtA/B/C/D-like domain-containing protein</fullName>
    </recommendedName>
</protein>
<dbReference type="Proteomes" id="UP000318709">
    <property type="component" value="Chromosome"/>
</dbReference>
<feature type="transmembrane region" description="Helical" evidence="1">
    <location>
        <begin position="279"/>
        <end position="302"/>
    </location>
</feature>
<sequence length="571" mass="64038">MVDLDLLNRKNKHVHSQLSEATYPTCAMVVGLLLAALLAQVGAYGNPFPFIDQQFYLYGGGQILQGSVPYVDFWDRKPVGLFLFYGLIRLTGSWRFWVLPLVAALSLWVGAWGLTLTAYRLRPSPSAMVAGLLFIEASASSIMKIGGQAENFYLPLVIWAMALPLSSWQRIAINLKSLFLVGCASMALFGFALQIKPSCVLEGILLGLALLIMLTKQALPTMSKVKALFFCGAVWVALAAAPTMAVAFWYWLHGFGPEWLYANLGNLQYRDPSAQYHHVLHFLENIATATMFYMPVLVYTLWQWPRLKRQKAQILFILLWGLVAFGMGVKLRSGYGSTHYLLPAVPALALLAVYWAGEGGWRKAIPWLLGAGFLPGLLWANFFVSPFSLHGQRDRVFYHYSQLILRQQPGCLLGLGGEWMMQDLSAATASCHVTKFTFPDHLLDPQEWRALGVGQQQEVMRSLALRPLYVVYQLHPTAESCQTNPSCRYTRGRQVFWRHTPYRDLETQIQKVLAQDYVPVIINPEIYDDPPFTLYKLKPGLLPHIVPKGFSPSPSNTVAVPWLRIPSPSTP</sequence>
<feature type="transmembrane region" description="Helical" evidence="1">
    <location>
        <begin position="227"/>
        <end position="252"/>
    </location>
</feature>
<keyword evidence="1" id="KW-1133">Transmembrane helix</keyword>
<dbReference type="KEGG" id="swf:E3E12_04105"/>
<gene>
    <name evidence="2" type="ORF">E3E12_04105</name>
</gene>
<evidence type="ECO:0000256" key="1">
    <source>
        <dbReference type="SAM" id="Phobius"/>
    </source>
</evidence>
<dbReference type="AlphaFoldDB" id="A0A4Y6U8J7"/>
<feature type="transmembrane region" description="Helical" evidence="1">
    <location>
        <begin position="314"/>
        <end position="331"/>
    </location>
</feature>
<evidence type="ECO:0008006" key="4">
    <source>
        <dbReference type="Google" id="ProtNLM"/>
    </source>
</evidence>
<feature type="transmembrane region" description="Helical" evidence="1">
    <location>
        <begin position="152"/>
        <end position="168"/>
    </location>
</feature>
<name>A0A4Y6U8J7_9PROT</name>
<feature type="transmembrane region" description="Helical" evidence="1">
    <location>
        <begin position="21"/>
        <end position="43"/>
    </location>
</feature>
<dbReference type="EMBL" id="CP038231">
    <property type="protein sequence ID" value="QDH13514.2"/>
    <property type="molecule type" value="Genomic_DNA"/>
</dbReference>
<accession>A0A4Y6U8J7</accession>
<dbReference type="OrthoDB" id="345761at2"/>
<evidence type="ECO:0000313" key="3">
    <source>
        <dbReference type="Proteomes" id="UP000318709"/>
    </source>
</evidence>
<evidence type="ECO:0000313" key="2">
    <source>
        <dbReference type="EMBL" id="QDH13514.2"/>
    </source>
</evidence>
<dbReference type="RefSeq" id="WP_149498256.1">
    <property type="nucleotide sequence ID" value="NZ_CP038231.1"/>
</dbReference>